<comment type="caution">
    <text evidence="1">The sequence shown here is derived from an EMBL/GenBank/DDBJ whole genome shotgun (WGS) entry which is preliminary data.</text>
</comment>
<name>A0AAP2VLY4_PARDI</name>
<dbReference type="AlphaFoldDB" id="A0AAP2VLY4"/>
<organism evidence="1 2">
    <name type="scientific">Parabacteroides distasonis</name>
    <dbReference type="NCBI Taxonomy" id="823"/>
    <lineage>
        <taxon>Bacteria</taxon>
        <taxon>Pseudomonadati</taxon>
        <taxon>Bacteroidota</taxon>
        <taxon>Bacteroidia</taxon>
        <taxon>Bacteroidales</taxon>
        <taxon>Tannerellaceae</taxon>
        <taxon>Parabacteroides</taxon>
    </lineage>
</organism>
<accession>A0AAP2VLY4</accession>
<dbReference type="InterPro" id="IPR010235">
    <property type="entry name" value="HepT"/>
</dbReference>
<dbReference type="Gene3D" id="1.20.120.330">
    <property type="entry name" value="Nucleotidyltransferases domain 2"/>
    <property type="match status" value="1"/>
</dbReference>
<dbReference type="Pfam" id="PF08780">
    <property type="entry name" value="NTase_sub_bind"/>
    <property type="match status" value="1"/>
</dbReference>
<gene>
    <name evidence="1" type="ORF">LI194_15720</name>
</gene>
<dbReference type="EMBL" id="JAJCNI010000021">
    <property type="protein sequence ID" value="MCB6519244.1"/>
    <property type="molecule type" value="Genomic_DNA"/>
</dbReference>
<dbReference type="RefSeq" id="WP_195283826.1">
    <property type="nucleotide sequence ID" value="NZ_JADMVU010000007.1"/>
</dbReference>
<dbReference type="Proteomes" id="UP001198806">
    <property type="component" value="Unassembled WGS sequence"/>
</dbReference>
<evidence type="ECO:0000313" key="2">
    <source>
        <dbReference type="Proteomes" id="UP001198806"/>
    </source>
</evidence>
<dbReference type="SUPFAM" id="SSF81593">
    <property type="entry name" value="Nucleotidyltransferase substrate binding subunit/domain"/>
    <property type="match status" value="1"/>
</dbReference>
<evidence type="ECO:0000313" key="1">
    <source>
        <dbReference type="EMBL" id="MCB6519244.1"/>
    </source>
</evidence>
<dbReference type="NCBIfam" id="TIGR01987">
    <property type="entry name" value="HI0074"/>
    <property type="match status" value="1"/>
</dbReference>
<sequence>MAQDIRWLQRFSNYCKALAKLGQAVDIVSRRLELANEVDELLQEGLIQRFGYTHELVWKVMKDYAEYQGYTDIRGSRDAIRKALQIGLIEDKRWMETIEDRNLTSHNYDDDVASEIYENIVRVYYPLFCRFEERMLCISENETR</sequence>
<proteinExistence type="predicted"/>
<protein>
    <submittedName>
        <fullName evidence="1">Nucleotidyltransferase substrate binding protein</fullName>
    </submittedName>
</protein>
<reference evidence="1" key="1">
    <citation type="submission" date="2021-10" db="EMBL/GenBank/DDBJ databases">
        <title>Collection of gut derived symbiotic bacterial strains cultured from healthy donors.</title>
        <authorList>
            <person name="Lin H."/>
            <person name="Littmann E."/>
            <person name="Kohout C."/>
            <person name="Pamer E.G."/>
        </authorList>
    </citation>
    <scope>NUCLEOTIDE SEQUENCE</scope>
    <source>
        <strain evidence="1">DFI.2.94</strain>
    </source>
</reference>